<dbReference type="SUPFAM" id="SSF52540">
    <property type="entry name" value="P-loop containing nucleoside triphosphate hydrolases"/>
    <property type="match status" value="1"/>
</dbReference>
<dbReference type="GeneID" id="113096706"/>
<evidence type="ECO:0000313" key="7">
    <source>
        <dbReference type="Proteomes" id="UP000515129"/>
    </source>
</evidence>
<dbReference type="OrthoDB" id="425923at2759"/>
<dbReference type="Pfam" id="PF04548">
    <property type="entry name" value="AIG1"/>
    <property type="match status" value="1"/>
</dbReference>
<proteinExistence type="inferred from homology"/>
<dbReference type="PROSITE" id="PS51720">
    <property type="entry name" value="G_AIG1"/>
    <property type="match status" value="1"/>
</dbReference>
<dbReference type="PANTHER" id="PTHR10903:SF62">
    <property type="entry name" value="GTPASE IMAP FAMILY MEMBER 4-LIKE-RELATED"/>
    <property type="match status" value="1"/>
</dbReference>
<feature type="region of interest" description="Disordered" evidence="4">
    <location>
        <begin position="326"/>
        <end position="359"/>
    </location>
</feature>
<evidence type="ECO:0000313" key="9">
    <source>
        <dbReference type="RefSeq" id="XP_026117902.1"/>
    </source>
</evidence>
<evidence type="ECO:0000256" key="2">
    <source>
        <dbReference type="ARBA" id="ARBA00022741"/>
    </source>
</evidence>
<reference evidence="8 9" key="1">
    <citation type="submission" date="2025-04" db="UniProtKB">
        <authorList>
            <consortium name="RefSeq"/>
        </authorList>
    </citation>
    <scope>IDENTIFICATION</scope>
    <source>
        <strain evidence="8 9">Wakin</strain>
        <tissue evidence="8 9">Muscle</tissue>
    </source>
</reference>
<comment type="similarity">
    <text evidence="1">Belongs to the TRAFAC class TrmE-Era-EngA-EngB-Septin-like GTPase superfamily. AIG1/Toc34/Toc159-like paraseptin GTPase family. IAN subfamily.</text>
</comment>
<evidence type="ECO:0000313" key="8">
    <source>
        <dbReference type="RefSeq" id="XP_026117900.1"/>
    </source>
</evidence>
<dbReference type="KEGG" id="caua:113096706"/>
<dbReference type="Proteomes" id="UP000515129">
    <property type="component" value="Unplaced"/>
</dbReference>
<evidence type="ECO:0000256" key="4">
    <source>
        <dbReference type="SAM" id="MobiDB-lite"/>
    </source>
</evidence>
<keyword evidence="7" id="KW-1185">Reference proteome</keyword>
<feature type="transmembrane region" description="Helical" evidence="5">
    <location>
        <begin position="255"/>
        <end position="274"/>
    </location>
</feature>
<protein>
    <submittedName>
        <fullName evidence="8 9">GTPase IMAP family member 7-like</fullName>
    </submittedName>
</protein>
<dbReference type="AlphaFoldDB" id="A0A6P6PAD8"/>
<evidence type="ECO:0000256" key="1">
    <source>
        <dbReference type="ARBA" id="ARBA00008535"/>
    </source>
</evidence>
<accession>A0A6P6PAD8</accession>
<dbReference type="RefSeq" id="XP_026117902.1">
    <property type="nucleotide sequence ID" value="XM_026262117.1"/>
</dbReference>
<dbReference type="InterPro" id="IPR006703">
    <property type="entry name" value="G_AIG1"/>
</dbReference>
<dbReference type="InterPro" id="IPR045058">
    <property type="entry name" value="GIMA/IAN/Toc"/>
</dbReference>
<evidence type="ECO:0000259" key="6">
    <source>
        <dbReference type="PROSITE" id="PS51720"/>
    </source>
</evidence>
<keyword evidence="5" id="KW-1133">Transmembrane helix</keyword>
<organism evidence="7 9">
    <name type="scientific">Carassius auratus</name>
    <name type="common">Goldfish</name>
    <dbReference type="NCBI Taxonomy" id="7957"/>
    <lineage>
        <taxon>Eukaryota</taxon>
        <taxon>Metazoa</taxon>
        <taxon>Chordata</taxon>
        <taxon>Craniata</taxon>
        <taxon>Vertebrata</taxon>
        <taxon>Euteleostomi</taxon>
        <taxon>Actinopterygii</taxon>
        <taxon>Neopterygii</taxon>
        <taxon>Teleostei</taxon>
        <taxon>Ostariophysi</taxon>
        <taxon>Cypriniformes</taxon>
        <taxon>Cyprinidae</taxon>
        <taxon>Cyprininae</taxon>
        <taxon>Carassius</taxon>
    </lineage>
</organism>
<keyword evidence="5" id="KW-0472">Membrane</keyword>
<dbReference type="GO" id="GO:0005525">
    <property type="term" value="F:GTP binding"/>
    <property type="evidence" value="ECO:0007669"/>
    <property type="project" value="UniProtKB-KW"/>
</dbReference>
<dbReference type="RefSeq" id="XP_026117900.1">
    <property type="nucleotide sequence ID" value="XM_026262115.1"/>
</dbReference>
<dbReference type="PANTHER" id="PTHR10903">
    <property type="entry name" value="GTPASE, IMAP FAMILY MEMBER-RELATED"/>
    <property type="match status" value="1"/>
</dbReference>
<dbReference type="Gene3D" id="3.40.50.300">
    <property type="entry name" value="P-loop containing nucleotide triphosphate hydrolases"/>
    <property type="match status" value="1"/>
</dbReference>
<keyword evidence="3" id="KW-0342">GTP-binding</keyword>
<feature type="domain" description="AIG1-type G" evidence="6">
    <location>
        <begin position="7"/>
        <end position="212"/>
    </location>
</feature>
<dbReference type="FunFam" id="3.40.50.300:FF:001809">
    <property type="entry name" value="Si:ch1073-365p7.2"/>
    <property type="match status" value="1"/>
</dbReference>
<dbReference type="InterPro" id="IPR027417">
    <property type="entry name" value="P-loop_NTPase"/>
</dbReference>
<sequence length="424" mass="45127">MGSCVSMPERRIVLLGRKGDGKSSAGNAILGEKVFTPKVSGDSVKAICEIRKKSRYGNKITVIETPGFFDTDHDDKEMKSEIIKAMVECAQGVDAFVIVLKVGEYTSQEMKVLQQCLKTLKEDAFDHTVILFTFGEQLEDQTIEEFLKANSQLQKLVDKCGGRCQVIDNKHWKKRKRGNKSNKVQVKNLLETVAKMRQKNGCFTNELFQKIEKQIQEEIGKMGGENLPPEEKQEKAKKNVQEKILEKAAGMTTELLFGALLGVCGAVAIILAFLQTTFPSRELQNVASTVVRAVGGAVGGAVVGAFGGAVVGAVGGAVAGAVGGAREAETGVTDPEEAAMKTGEKAGGTSTETGEKSGEGGAGVLGVAAFAGAVGERVSGWNAGESVNAVIEAAQLNYEKATAVAENIQQYVGNLFNNRAKTED</sequence>
<evidence type="ECO:0000256" key="3">
    <source>
        <dbReference type="ARBA" id="ARBA00023134"/>
    </source>
</evidence>
<gene>
    <name evidence="8 9" type="primary">LOC113096706</name>
</gene>
<keyword evidence="5" id="KW-0812">Transmembrane</keyword>
<name>A0A6P6PAD8_CARAU</name>
<evidence type="ECO:0000256" key="5">
    <source>
        <dbReference type="SAM" id="Phobius"/>
    </source>
</evidence>
<keyword evidence="2" id="KW-0547">Nucleotide-binding</keyword>